<dbReference type="Proteomes" id="UP000321362">
    <property type="component" value="Chromosome"/>
</dbReference>
<sequence length="99" mass="11230">MAVKQRFEIIYKDSAASVVEYSLRSGRVFRVKFMDDALKPLVVTVARDADDKKFWTSVPEGRQQLAAEIGKLIATYIRNYQEICVTITVKKSPAPSLFD</sequence>
<protein>
    <submittedName>
        <fullName evidence="1">Uncharacterized protein</fullName>
    </submittedName>
</protein>
<dbReference type="AlphaFoldDB" id="A0A5B8VSU1"/>
<evidence type="ECO:0000313" key="2">
    <source>
        <dbReference type="Proteomes" id="UP000321362"/>
    </source>
</evidence>
<gene>
    <name evidence="1" type="ORF">FSB76_01650</name>
</gene>
<reference evidence="1 2" key="1">
    <citation type="journal article" date="2013" name="J. Microbiol.">
        <title>Mucilaginibacter ginsenosidivorax sp. nov., with ginsenoside converting activity isolated from sediment.</title>
        <authorList>
            <person name="Kim J.K."/>
            <person name="Choi T.E."/>
            <person name="Liu Q.M."/>
            <person name="Park H.Y."/>
            <person name="Yi T.H."/>
            <person name="Yoon M.H."/>
            <person name="Kim S.C."/>
            <person name="Im W.T."/>
        </authorList>
    </citation>
    <scope>NUCLEOTIDE SEQUENCE [LARGE SCALE GENOMIC DNA]</scope>
    <source>
        <strain evidence="1 2">KHI28</strain>
    </source>
</reference>
<accession>A0A5B8VSU1</accession>
<organism evidence="1 2">
    <name type="scientific">Mucilaginibacter ginsenosidivorax</name>
    <dbReference type="NCBI Taxonomy" id="862126"/>
    <lineage>
        <taxon>Bacteria</taxon>
        <taxon>Pseudomonadati</taxon>
        <taxon>Bacteroidota</taxon>
        <taxon>Sphingobacteriia</taxon>
        <taxon>Sphingobacteriales</taxon>
        <taxon>Sphingobacteriaceae</taxon>
        <taxon>Mucilaginibacter</taxon>
    </lineage>
</organism>
<name>A0A5B8VSU1_9SPHI</name>
<evidence type="ECO:0000313" key="1">
    <source>
        <dbReference type="EMBL" id="QEC74714.1"/>
    </source>
</evidence>
<dbReference type="RefSeq" id="WP_147051873.1">
    <property type="nucleotide sequence ID" value="NZ_CP042437.1"/>
</dbReference>
<proteinExistence type="predicted"/>
<dbReference type="OrthoDB" id="1263739at2"/>
<keyword evidence="2" id="KW-1185">Reference proteome</keyword>
<dbReference type="KEGG" id="mgk:FSB76_01650"/>
<dbReference type="EMBL" id="CP042437">
    <property type="protein sequence ID" value="QEC74714.1"/>
    <property type="molecule type" value="Genomic_DNA"/>
</dbReference>